<dbReference type="EMBL" id="QQAZ01000021">
    <property type="protein sequence ID" value="RDI43532.1"/>
    <property type="molecule type" value="Genomic_DNA"/>
</dbReference>
<dbReference type="RefSeq" id="WP_068033048.1">
    <property type="nucleotide sequence ID" value="NZ_QQAZ01000021.1"/>
</dbReference>
<name>A0A370GIC1_9NOCA</name>
<evidence type="ECO:0000313" key="2">
    <source>
        <dbReference type="Proteomes" id="UP000255355"/>
    </source>
</evidence>
<accession>A0A370GIC1</accession>
<sequence length="199" mass="19300">MNSFDDLLSQVPIGQIADKLGVDEATATNAVQTALPALLGGLQAQTGNPQREQTVQGLVDQHQDDGLLAGGVDIEQVDANSGEQIVDNVFGQEKNTVINALGATEGSGGNELVAKVLPLLAPIVLAYLSKQMAGGSAGAGTTPAPAPSTGGGGLGDILGGLLGGGGKSGGIGGAISDALGKNAGGTLGNILGGLLGGKR</sequence>
<dbReference type="OrthoDB" id="3577641at2"/>
<dbReference type="Pfam" id="PF06078">
    <property type="entry name" value="DUF937"/>
    <property type="match status" value="1"/>
</dbReference>
<organism evidence="1 2">
    <name type="scientific">Nocardia mexicana</name>
    <dbReference type="NCBI Taxonomy" id="279262"/>
    <lineage>
        <taxon>Bacteria</taxon>
        <taxon>Bacillati</taxon>
        <taxon>Actinomycetota</taxon>
        <taxon>Actinomycetes</taxon>
        <taxon>Mycobacteriales</taxon>
        <taxon>Nocardiaceae</taxon>
        <taxon>Nocardia</taxon>
    </lineage>
</organism>
<comment type="caution">
    <text evidence="1">The sequence shown here is derived from an EMBL/GenBank/DDBJ whole genome shotgun (WGS) entry which is preliminary data.</text>
</comment>
<dbReference type="InterPro" id="IPR009282">
    <property type="entry name" value="DUF937"/>
</dbReference>
<dbReference type="Proteomes" id="UP000255355">
    <property type="component" value="Unassembled WGS sequence"/>
</dbReference>
<gene>
    <name evidence="1" type="ORF">DFR68_12194</name>
</gene>
<protein>
    <submittedName>
        <fullName evidence="1">Uncharacterized protein DUF937</fullName>
    </submittedName>
</protein>
<dbReference type="AlphaFoldDB" id="A0A370GIC1"/>
<proteinExistence type="predicted"/>
<dbReference type="STRING" id="1210089.GCA_001613165_08175"/>
<reference evidence="1 2" key="1">
    <citation type="submission" date="2018-07" db="EMBL/GenBank/DDBJ databases">
        <title>Genomic Encyclopedia of Type Strains, Phase IV (KMG-IV): sequencing the most valuable type-strain genomes for metagenomic binning, comparative biology and taxonomic classification.</title>
        <authorList>
            <person name="Goeker M."/>
        </authorList>
    </citation>
    <scope>NUCLEOTIDE SEQUENCE [LARGE SCALE GENOMIC DNA]</scope>
    <source>
        <strain evidence="1 2">DSM 44952</strain>
    </source>
</reference>
<evidence type="ECO:0000313" key="1">
    <source>
        <dbReference type="EMBL" id="RDI43532.1"/>
    </source>
</evidence>
<keyword evidence="2" id="KW-1185">Reference proteome</keyword>